<dbReference type="InterPro" id="IPR009739">
    <property type="entry name" value="LprI-like_N"/>
</dbReference>
<accession>A0A8X8GFU8</accession>
<organism evidence="2 3">
    <name type="scientific">Acinetobacter guillouiae</name>
    <name type="common">Acinetobacter genomosp. 11</name>
    <dbReference type="NCBI Taxonomy" id="106649"/>
    <lineage>
        <taxon>Bacteria</taxon>
        <taxon>Pseudomonadati</taxon>
        <taxon>Pseudomonadota</taxon>
        <taxon>Gammaproteobacteria</taxon>
        <taxon>Moraxellales</taxon>
        <taxon>Moraxellaceae</taxon>
        <taxon>Acinetobacter</taxon>
    </lineage>
</organism>
<dbReference type="Gene3D" id="1.20.1270.180">
    <property type="match status" value="1"/>
</dbReference>
<protein>
    <submittedName>
        <fullName evidence="2">DUF1311 domain-containing protein</fullName>
    </submittedName>
</protein>
<evidence type="ECO:0000313" key="2">
    <source>
        <dbReference type="EMBL" id="MCF0265292.1"/>
    </source>
</evidence>
<sequence length="127" mass="14872">MYLKYWGISLVVLLPMHTQAIGYSSNYLSCMNSAGSSSATLASCMKTELSKQDDRLKSLFKQTLDLYTDKQQKAQKKYQKQWFKLRDQQCDESNKSISDDYKMKYYNCALKQTVNRANMLEKQSYRL</sequence>
<dbReference type="AlphaFoldDB" id="A0A8X8GFU8"/>
<dbReference type="RefSeq" id="WP_234623532.1">
    <property type="nucleotide sequence ID" value="NZ_JAHWXT010000004.1"/>
</dbReference>
<feature type="domain" description="Lysozyme inhibitor LprI-like N-terminal" evidence="1">
    <location>
        <begin position="30"/>
        <end position="120"/>
    </location>
</feature>
<comment type="caution">
    <text evidence="2">The sequence shown here is derived from an EMBL/GenBank/DDBJ whole genome shotgun (WGS) entry which is preliminary data.</text>
</comment>
<reference evidence="2" key="1">
    <citation type="submission" date="2021-07" db="EMBL/GenBank/DDBJ databases">
        <authorList>
            <person name="Fernandez M."/>
            <person name="Pereira P."/>
            <person name="Torres Tejerizo G.A."/>
            <person name="Gonzalez P."/>
            <person name="Agostini E."/>
        </authorList>
    </citation>
    <scope>NUCLEOTIDE SEQUENCE</scope>
    <source>
        <strain evidence="2">SFC 500-1A</strain>
    </source>
</reference>
<proteinExistence type="predicted"/>
<evidence type="ECO:0000313" key="3">
    <source>
        <dbReference type="Proteomes" id="UP000887320"/>
    </source>
</evidence>
<dbReference type="Pfam" id="PF07007">
    <property type="entry name" value="LprI"/>
    <property type="match status" value="1"/>
</dbReference>
<dbReference type="EMBL" id="JAHWXT010000004">
    <property type="protein sequence ID" value="MCF0265292.1"/>
    <property type="molecule type" value="Genomic_DNA"/>
</dbReference>
<dbReference type="Proteomes" id="UP000887320">
    <property type="component" value="Unassembled WGS sequence"/>
</dbReference>
<name>A0A8X8GFU8_ACIGI</name>
<evidence type="ECO:0000259" key="1">
    <source>
        <dbReference type="Pfam" id="PF07007"/>
    </source>
</evidence>
<gene>
    <name evidence="2" type="ORF">KW868_12595</name>
</gene>